<proteinExistence type="predicted"/>
<keyword evidence="2" id="KW-1185">Reference proteome</keyword>
<accession>A0A850H4L9</accession>
<comment type="caution">
    <text evidence="1">The sequence shown here is derived from an EMBL/GenBank/DDBJ whole genome shotgun (WGS) entry which is preliminary data.</text>
</comment>
<dbReference type="Proteomes" id="UP000561438">
    <property type="component" value="Unassembled WGS sequence"/>
</dbReference>
<name>A0A850H4L9_9SPHN</name>
<organism evidence="1 2">
    <name type="scientific">Qipengyuania atrilutea</name>
    <dbReference type="NCBI Taxonomy" id="2744473"/>
    <lineage>
        <taxon>Bacteria</taxon>
        <taxon>Pseudomonadati</taxon>
        <taxon>Pseudomonadota</taxon>
        <taxon>Alphaproteobacteria</taxon>
        <taxon>Sphingomonadales</taxon>
        <taxon>Erythrobacteraceae</taxon>
        <taxon>Qipengyuania</taxon>
    </lineage>
</organism>
<evidence type="ECO:0000313" key="2">
    <source>
        <dbReference type="Proteomes" id="UP000561438"/>
    </source>
</evidence>
<gene>
    <name evidence="1" type="ORF">HUV48_07360</name>
</gene>
<protein>
    <submittedName>
        <fullName evidence="1">P27 family phage terminase small subunit</fullName>
    </submittedName>
</protein>
<dbReference type="RefSeq" id="WP_176267133.1">
    <property type="nucleotide sequence ID" value="NZ_JABWGV010000002.1"/>
</dbReference>
<reference evidence="1 2" key="1">
    <citation type="submission" date="2020-06" db="EMBL/GenBank/DDBJ databases">
        <title>Altererythrobacter sp. HHU K3-1.</title>
        <authorList>
            <person name="Zhang D."/>
            <person name="Xue H."/>
        </authorList>
    </citation>
    <scope>NUCLEOTIDE SEQUENCE [LARGE SCALE GENOMIC DNA]</scope>
    <source>
        <strain evidence="1 2">HHU K3-1</strain>
    </source>
</reference>
<evidence type="ECO:0000313" key="1">
    <source>
        <dbReference type="EMBL" id="NVD44838.1"/>
    </source>
</evidence>
<dbReference type="AlphaFoldDB" id="A0A850H4L9"/>
<dbReference type="InterPro" id="IPR006448">
    <property type="entry name" value="Phage_term_ssu_P27"/>
</dbReference>
<dbReference type="Pfam" id="PF05119">
    <property type="entry name" value="Terminase_4"/>
    <property type="match status" value="1"/>
</dbReference>
<sequence length="146" mass="15298">MGRQAKPSAIKKLAGNPGNRPIVSEPEVADLYLVLSANISAAAKPIFVQLSGAMPTGVFKTTDQYLLAAYAEQVAAHEEAVREITKGGAVVMGSQGQPVVSPWVKIRNEAAGKLVTLGARLGLSPVDRSNLKSDDAGQSSNPFLTR</sequence>
<dbReference type="EMBL" id="JABWGV010000002">
    <property type="protein sequence ID" value="NVD44838.1"/>
    <property type="molecule type" value="Genomic_DNA"/>
</dbReference>